<feature type="domain" description="BTB" evidence="2">
    <location>
        <begin position="228"/>
        <end position="331"/>
    </location>
</feature>
<dbReference type="Pfam" id="PF00651">
    <property type="entry name" value="BTB"/>
    <property type="match status" value="1"/>
</dbReference>
<dbReference type="InterPro" id="IPR011333">
    <property type="entry name" value="SKP1/BTB/POZ_sf"/>
</dbReference>
<name>A0A183C0R1_GLOPA</name>
<evidence type="ECO:0000313" key="3">
    <source>
        <dbReference type="Proteomes" id="UP000050741"/>
    </source>
</evidence>
<dbReference type="CDD" id="cd18186">
    <property type="entry name" value="BTB_POZ_ZBTB_KLHL-like"/>
    <property type="match status" value="1"/>
</dbReference>
<evidence type="ECO:0000313" key="4">
    <source>
        <dbReference type="WBParaSite" id="GPLIN_000645400"/>
    </source>
</evidence>
<sequence>MEAMEVDSKATGGESMNNNANPTNAHAVVEGPIGTQQLSREFIKDIDEWIAQLYDCKQLSETQVRLLCDKAREILKTESNVQELGYLVGQMRGIARDMVEGYPLTDNNYAVAVDALKARFGDEVRRAHELRAEILRLQPANSSANSLRTFSKAVERLRHWNEYVADIYLLSAERAELVQLVESVRVIPYHHTNRGGRAEVDCDNYTSIVIRITQKDGNPCPPFSSPADDLTVYIGDRHVTVSAHWLMVVSPVVNRMLSVEMKEKQQRALKLGLDDITMEQFKQFLETVKDHLRHGRTFPNPTNVLVLLKLADYFQIDWLTERCEAHLINCVEIPLIERFLLIERYRLSNLKNFFLRCLNVDKLKEFLKANREQLSPSISKEFWIELTIRLCDKH</sequence>
<dbReference type="SMART" id="SM00225">
    <property type="entry name" value="BTB"/>
    <property type="match status" value="1"/>
</dbReference>
<evidence type="ECO:0000259" key="2">
    <source>
        <dbReference type="SMART" id="SM00225"/>
    </source>
</evidence>
<organism evidence="3 4">
    <name type="scientific">Globodera pallida</name>
    <name type="common">Potato cyst nematode worm</name>
    <name type="synonym">Heterodera pallida</name>
    <dbReference type="NCBI Taxonomy" id="36090"/>
    <lineage>
        <taxon>Eukaryota</taxon>
        <taxon>Metazoa</taxon>
        <taxon>Ecdysozoa</taxon>
        <taxon>Nematoda</taxon>
        <taxon>Chromadorea</taxon>
        <taxon>Rhabditida</taxon>
        <taxon>Tylenchina</taxon>
        <taxon>Tylenchomorpha</taxon>
        <taxon>Tylenchoidea</taxon>
        <taxon>Heteroderidae</taxon>
        <taxon>Heteroderinae</taxon>
        <taxon>Globodera</taxon>
    </lineage>
</organism>
<dbReference type="InterPro" id="IPR005312">
    <property type="entry name" value="DUF1759"/>
</dbReference>
<evidence type="ECO:0000256" key="1">
    <source>
        <dbReference type="SAM" id="MobiDB-lite"/>
    </source>
</evidence>
<keyword evidence="3" id="KW-1185">Reference proteome</keyword>
<dbReference type="SUPFAM" id="SSF56300">
    <property type="entry name" value="Metallo-dependent phosphatases"/>
    <property type="match status" value="1"/>
</dbReference>
<reference evidence="3" key="1">
    <citation type="submission" date="2014-05" db="EMBL/GenBank/DDBJ databases">
        <title>The genome and life-stage specific transcriptomes of Globodera pallida elucidate key aspects of plant parasitism by a cyst nematode.</title>
        <authorList>
            <person name="Cotton J.A."/>
            <person name="Lilley C.J."/>
            <person name="Jones L.M."/>
            <person name="Kikuchi T."/>
            <person name="Reid A.J."/>
            <person name="Thorpe P."/>
            <person name="Tsai I.J."/>
            <person name="Beasley H."/>
            <person name="Blok V."/>
            <person name="Cock P.J.A."/>
            <person name="Van den Akker S.E."/>
            <person name="Holroyd N."/>
            <person name="Hunt M."/>
            <person name="Mantelin S."/>
            <person name="Naghra H."/>
            <person name="Pain A."/>
            <person name="Palomares-Rius J.E."/>
            <person name="Zarowiecki M."/>
            <person name="Berriman M."/>
            <person name="Jones J.T."/>
            <person name="Urwin P.E."/>
        </authorList>
    </citation>
    <scope>NUCLEOTIDE SEQUENCE [LARGE SCALE GENOMIC DNA]</scope>
    <source>
        <strain evidence="3">Lindley</strain>
    </source>
</reference>
<reference evidence="4" key="2">
    <citation type="submission" date="2016-06" db="UniProtKB">
        <authorList>
            <consortium name="WormBaseParasite"/>
        </authorList>
    </citation>
    <scope>IDENTIFICATION</scope>
</reference>
<dbReference type="Pfam" id="PF03564">
    <property type="entry name" value="DUF1759"/>
    <property type="match status" value="1"/>
</dbReference>
<accession>A0A183C0R1</accession>
<dbReference type="Proteomes" id="UP000050741">
    <property type="component" value="Unassembled WGS sequence"/>
</dbReference>
<dbReference type="WBParaSite" id="GPLIN_000645400">
    <property type="protein sequence ID" value="GPLIN_000645400"/>
    <property type="gene ID" value="GPLIN_000645400"/>
</dbReference>
<dbReference type="PANTHER" id="PTHR22744:SF14">
    <property type="entry name" value="BTB DOMAIN-CONTAINING PROTEIN-RELATED"/>
    <property type="match status" value="1"/>
</dbReference>
<dbReference type="Gene3D" id="3.60.21.10">
    <property type="match status" value="1"/>
</dbReference>
<dbReference type="Gene3D" id="3.30.710.10">
    <property type="entry name" value="Potassium Channel Kv1.1, Chain A"/>
    <property type="match status" value="1"/>
</dbReference>
<proteinExistence type="predicted"/>
<protein>
    <submittedName>
        <fullName evidence="4">BTB domain-containing protein</fullName>
    </submittedName>
</protein>
<dbReference type="PANTHER" id="PTHR22744">
    <property type="entry name" value="HELIX LOOP HELIX PROTEIN 21-RELATED"/>
    <property type="match status" value="1"/>
</dbReference>
<feature type="compositionally biased region" description="Polar residues" evidence="1">
    <location>
        <begin position="14"/>
        <end position="23"/>
    </location>
</feature>
<dbReference type="SUPFAM" id="SSF54695">
    <property type="entry name" value="POZ domain"/>
    <property type="match status" value="1"/>
</dbReference>
<dbReference type="InterPro" id="IPR029052">
    <property type="entry name" value="Metallo-depent_PP-like"/>
</dbReference>
<dbReference type="AlphaFoldDB" id="A0A183C0R1"/>
<feature type="region of interest" description="Disordered" evidence="1">
    <location>
        <begin position="1"/>
        <end position="23"/>
    </location>
</feature>
<dbReference type="InterPro" id="IPR000210">
    <property type="entry name" value="BTB/POZ_dom"/>
</dbReference>